<evidence type="ECO:0000256" key="1">
    <source>
        <dbReference type="ARBA" id="ARBA00000632"/>
    </source>
</evidence>
<keyword evidence="8" id="KW-0326">Glycosidase</keyword>
<dbReference type="OrthoDB" id="6337871at2759"/>
<protein>
    <recommendedName>
        <fullName evidence="2">lysozyme</fullName>
        <ecNumber evidence="2">3.2.1.17</ecNumber>
    </recommendedName>
</protein>
<feature type="compositionally biased region" description="Acidic residues" evidence="11">
    <location>
        <begin position="632"/>
        <end position="645"/>
    </location>
</feature>
<feature type="disulfide bond" evidence="9">
    <location>
        <begin position="48"/>
        <end position="54"/>
    </location>
</feature>
<dbReference type="PANTHER" id="PTHR24198:SF165">
    <property type="entry name" value="ANKYRIN REPEAT-CONTAINING PROTEIN-RELATED"/>
    <property type="match status" value="1"/>
</dbReference>
<evidence type="ECO:0000256" key="12">
    <source>
        <dbReference type="SAM" id="SignalP"/>
    </source>
</evidence>
<dbReference type="PROSITE" id="PS50297">
    <property type="entry name" value="ANK_REP_REGION"/>
    <property type="match status" value="1"/>
</dbReference>
<keyword evidence="14" id="KW-1185">Reference proteome</keyword>
<evidence type="ECO:0000256" key="8">
    <source>
        <dbReference type="ARBA" id="ARBA00023295"/>
    </source>
</evidence>
<evidence type="ECO:0000256" key="10">
    <source>
        <dbReference type="PROSITE-ProRule" id="PRU00023"/>
    </source>
</evidence>
<dbReference type="InterPro" id="IPR002110">
    <property type="entry name" value="Ankyrin_rpt"/>
</dbReference>
<dbReference type="SMART" id="SM00248">
    <property type="entry name" value="ANK"/>
    <property type="match status" value="4"/>
</dbReference>
<evidence type="ECO:0000256" key="7">
    <source>
        <dbReference type="ARBA" id="ARBA00023043"/>
    </source>
</evidence>
<evidence type="ECO:0000256" key="3">
    <source>
        <dbReference type="ARBA" id="ARBA00022529"/>
    </source>
</evidence>
<comment type="catalytic activity">
    <reaction evidence="1">
        <text>Hydrolysis of (1-&gt;4)-beta-linkages between N-acetylmuramic acid and N-acetyl-D-glucosamine residues in a peptidoglycan and between N-acetyl-D-glucosamine residues in chitodextrins.</text>
        <dbReference type="EC" id="3.2.1.17"/>
    </reaction>
</comment>
<dbReference type="EMBL" id="CADCXV010000815">
    <property type="protein sequence ID" value="CAB0036432.1"/>
    <property type="molecule type" value="Genomic_DNA"/>
</dbReference>
<dbReference type="PANTHER" id="PTHR24198">
    <property type="entry name" value="ANKYRIN REPEAT AND PROTEIN KINASE DOMAIN-CONTAINING PROTEIN"/>
    <property type="match status" value="1"/>
</dbReference>
<dbReference type="InterPro" id="IPR008597">
    <property type="entry name" value="Invert_lysozyme"/>
</dbReference>
<dbReference type="Pfam" id="PF05497">
    <property type="entry name" value="Destabilase"/>
    <property type="match status" value="1"/>
</dbReference>
<proteinExistence type="predicted"/>
<organism evidence="13 14">
    <name type="scientific">Trichogramma brassicae</name>
    <dbReference type="NCBI Taxonomy" id="86971"/>
    <lineage>
        <taxon>Eukaryota</taxon>
        <taxon>Metazoa</taxon>
        <taxon>Ecdysozoa</taxon>
        <taxon>Arthropoda</taxon>
        <taxon>Hexapoda</taxon>
        <taxon>Insecta</taxon>
        <taxon>Pterygota</taxon>
        <taxon>Neoptera</taxon>
        <taxon>Endopterygota</taxon>
        <taxon>Hymenoptera</taxon>
        <taxon>Apocrita</taxon>
        <taxon>Proctotrupomorpha</taxon>
        <taxon>Chalcidoidea</taxon>
        <taxon>Trichogrammatidae</taxon>
        <taxon>Trichogramma</taxon>
    </lineage>
</organism>
<reference evidence="13 14" key="1">
    <citation type="submission" date="2020-02" db="EMBL/GenBank/DDBJ databases">
        <authorList>
            <person name="Ferguson B K."/>
        </authorList>
    </citation>
    <scope>NUCLEOTIDE SEQUENCE [LARGE SCALE GENOMIC DNA]</scope>
</reference>
<keyword evidence="6" id="KW-0378">Hydrolase</keyword>
<dbReference type="SUPFAM" id="SSF48403">
    <property type="entry name" value="Ankyrin repeat"/>
    <property type="match status" value="1"/>
</dbReference>
<dbReference type="GO" id="GO:0031640">
    <property type="term" value="P:killing of cells of another organism"/>
    <property type="evidence" value="ECO:0007669"/>
    <property type="project" value="UniProtKB-KW"/>
</dbReference>
<feature type="repeat" description="ANK" evidence="10">
    <location>
        <begin position="295"/>
        <end position="323"/>
    </location>
</feature>
<feature type="region of interest" description="Disordered" evidence="11">
    <location>
        <begin position="606"/>
        <end position="672"/>
    </location>
</feature>
<evidence type="ECO:0000313" key="14">
    <source>
        <dbReference type="Proteomes" id="UP000479190"/>
    </source>
</evidence>
<evidence type="ECO:0000256" key="2">
    <source>
        <dbReference type="ARBA" id="ARBA00012732"/>
    </source>
</evidence>
<dbReference type="Proteomes" id="UP000479190">
    <property type="component" value="Unassembled WGS sequence"/>
</dbReference>
<dbReference type="GO" id="GO:0042742">
    <property type="term" value="P:defense response to bacterium"/>
    <property type="evidence" value="ECO:0007669"/>
    <property type="project" value="UniProtKB-KW"/>
</dbReference>
<keyword evidence="5" id="KW-0677">Repeat</keyword>
<evidence type="ECO:0000256" key="11">
    <source>
        <dbReference type="SAM" id="MobiDB-lite"/>
    </source>
</evidence>
<evidence type="ECO:0000256" key="9">
    <source>
        <dbReference type="PIRSR" id="PIRSR608597-3"/>
    </source>
</evidence>
<dbReference type="PROSITE" id="PS50088">
    <property type="entry name" value="ANK_REPEAT"/>
    <property type="match status" value="2"/>
</dbReference>
<evidence type="ECO:0000256" key="5">
    <source>
        <dbReference type="ARBA" id="ARBA00022737"/>
    </source>
</evidence>
<keyword evidence="9" id="KW-1015">Disulfide bond</keyword>
<evidence type="ECO:0000313" key="13">
    <source>
        <dbReference type="EMBL" id="CAB0036432.1"/>
    </source>
</evidence>
<keyword evidence="12" id="KW-0732">Signal</keyword>
<keyword evidence="7 10" id="KW-0040">ANK repeat</keyword>
<accession>A0A6H5IIC3</accession>
<dbReference type="Gene3D" id="1.25.40.20">
    <property type="entry name" value="Ankyrin repeat-containing domain"/>
    <property type="match status" value="1"/>
</dbReference>
<evidence type="ECO:0000256" key="6">
    <source>
        <dbReference type="ARBA" id="ARBA00022801"/>
    </source>
</evidence>
<feature type="compositionally biased region" description="Gly residues" evidence="11">
    <location>
        <begin position="663"/>
        <end position="672"/>
    </location>
</feature>
<gene>
    <name evidence="13" type="ORF">TBRA_LOCUS8300</name>
</gene>
<name>A0A6H5IIC3_9HYME</name>
<dbReference type="GO" id="GO:0003796">
    <property type="term" value="F:lysozyme activity"/>
    <property type="evidence" value="ECO:0007669"/>
    <property type="project" value="UniProtKB-EC"/>
</dbReference>
<dbReference type="Gene3D" id="1.10.530.10">
    <property type="match status" value="1"/>
</dbReference>
<dbReference type="PROSITE" id="PS51909">
    <property type="entry name" value="LYSOZYME_I"/>
    <property type="match status" value="1"/>
</dbReference>
<sequence>MTWKVSIIGLGLVCCCWLSVLLAVSAAADEKKEKDSPKLDVICLGCICEAASGCNQTLGCVGDVCGPFHITQIYWTDSGKPTLDNDKPDDTDEEGLRRRRRDRLRGLRAHPLSRRLRLLGGCQARQELRQSFQLLPEGVPSCLMYKRYDVVKKRKQRASTPMRPQWQQQSTRQLCSLAAQQQKKQQTESRVERQFGITNASLRTLQQCERCGLQQYRRTAAATRPLERQPRLSTDQSQVRTYLHDIRRQLQRRVGPDAFPHRLQARMPHDLVEKFLEAVGQAPDCPPPRESIDLPLILALRLGKRRVAELLLRRGADPNLANGAGFTPLHFICSRNDPELVESFFEICDENRRPVKVDARSALGDTPLHLALRVGNGKAVELLLRGGADPMSLSKEGSTPLHIIIICQMGVDGDSMETFFKIYDEKHRVVQVDAKDMLARTPLQMAVTYVKPRNIDLLLDRGADLSSFVFPTERDFVRAFAGERSSMTDRLDFKLLLASGAVACVERLEKRGYQPDPRDVLAIMKLFAVYELFEKSADVEGRWRDDERLFARIAKDTMIKPDLSLQDLIREQLATKRSVANDGALPQGKVPDQVLRGGLAADHLHERAGVRQGPGHPRAAQRHTLRRRGDVTEEETEDDEDDDDDKAASSEVGATATEIKSSSGGGSSSKPT</sequence>
<keyword evidence="4" id="KW-0081">Bacteriolytic enzyme</keyword>
<feature type="disulfide bond" evidence="9">
    <location>
        <begin position="60"/>
        <end position="65"/>
    </location>
</feature>
<feature type="repeat" description="ANK" evidence="10">
    <location>
        <begin position="363"/>
        <end position="395"/>
    </location>
</feature>
<feature type="chain" id="PRO_5026199433" description="lysozyme" evidence="12">
    <location>
        <begin position="28"/>
        <end position="672"/>
    </location>
</feature>
<dbReference type="EC" id="3.2.1.17" evidence="2"/>
<keyword evidence="3" id="KW-0929">Antimicrobial</keyword>
<dbReference type="AlphaFoldDB" id="A0A6H5IIC3"/>
<dbReference type="InterPro" id="IPR036770">
    <property type="entry name" value="Ankyrin_rpt-contain_sf"/>
</dbReference>
<dbReference type="Pfam" id="PF12796">
    <property type="entry name" value="Ank_2"/>
    <property type="match status" value="1"/>
</dbReference>
<evidence type="ECO:0000256" key="4">
    <source>
        <dbReference type="ARBA" id="ARBA00022638"/>
    </source>
</evidence>
<feature type="signal peptide" evidence="12">
    <location>
        <begin position="1"/>
        <end position="27"/>
    </location>
</feature>